<dbReference type="Proteomes" id="UP000294513">
    <property type="component" value="Unassembled WGS sequence"/>
</dbReference>
<dbReference type="EMBL" id="SMKU01000085">
    <property type="protein sequence ID" value="TDD85926.1"/>
    <property type="molecule type" value="Genomic_DNA"/>
</dbReference>
<accession>A0A4R5BL13</accession>
<name>A0A4R5BL13_9ACTN</name>
<keyword evidence="2" id="KW-1185">Reference proteome</keyword>
<evidence type="ECO:0000313" key="1">
    <source>
        <dbReference type="EMBL" id="TDD85926.1"/>
    </source>
</evidence>
<comment type="caution">
    <text evidence="1">The sequence shown here is derived from an EMBL/GenBank/DDBJ whole genome shotgun (WGS) entry which is preliminary data.</text>
</comment>
<gene>
    <name evidence="1" type="ORF">E1298_18055</name>
</gene>
<evidence type="ECO:0000313" key="2">
    <source>
        <dbReference type="Proteomes" id="UP000294513"/>
    </source>
</evidence>
<reference evidence="1 2" key="1">
    <citation type="submission" date="2019-03" db="EMBL/GenBank/DDBJ databases">
        <title>Draft genome sequences of novel Actinobacteria.</title>
        <authorList>
            <person name="Sahin N."/>
            <person name="Ay H."/>
            <person name="Saygin H."/>
        </authorList>
    </citation>
    <scope>NUCLEOTIDE SEQUENCE [LARGE SCALE GENOMIC DNA]</scope>
    <source>
        <strain evidence="1 2">H3C3</strain>
    </source>
</reference>
<dbReference type="AlphaFoldDB" id="A0A4R5BL13"/>
<proteinExistence type="predicted"/>
<protein>
    <submittedName>
        <fullName evidence="1">Uncharacterized protein</fullName>
    </submittedName>
</protein>
<organism evidence="1 2">
    <name type="scientific">Actinomadura rubrisoli</name>
    <dbReference type="NCBI Taxonomy" id="2530368"/>
    <lineage>
        <taxon>Bacteria</taxon>
        <taxon>Bacillati</taxon>
        <taxon>Actinomycetota</taxon>
        <taxon>Actinomycetes</taxon>
        <taxon>Streptosporangiales</taxon>
        <taxon>Thermomonosporaceae</taxon>
        <taxon>Actinomadura</taxon>
    </lineage>
</organism>
<sequence length="110" mass="11983">MTHDTAAELRRPADMVENVVAAFAEVWRSRGMPPALLGSICEFAREEAETRLRDASARDATSALVLAWGVAWLVLERHMEHHRFLKSTINEVIGAAGEKVSELAASDGGP</sequence>
<dbReference type="RefSeq" id="WP_131894688.1">
    <property type="nucleotide sequence ID" value="NZ_SMKU01000085.1"/>
</dbReference>